<keyword evidence="3" id="KW-0862">Zinc</keyword>
<protein>
    <recommendedName>
        <fullName evidence="4">C2H2-type domain-containing protein</fullName>
    </recommendedName>
</protein>
<keyword evidence="6" id="KW-1185">Reference proteome</keyword>
<dbReference type="EMBL" id="NBSK02000002">
    <property type="protein sequence ID" value="KAJ0223217.1"/>
    <property type="molecule type" value="Genomic_DNA"/>
</dbReference>
<dbReference type="SUPFAM" id="SSF57667">
    <property type="entry name" value="beta-beta-alpha zinc fingers"/>
    <property type="match status" value="1"/>
</dbReference>
<dbReference type="PANTHER" id="PTHR12801">
    <property type="entry name" value="RNA EXONUCLEASE REXO1 / RECO3 FAMILY MEMBER-RELATED"/>
    <property type="match status" value="1"/>
</dbReference>
<evidence type="ECO:0000256" key="3">
    <source>
        <dbReference type="PROSITE-ProRule" id="PRU00042"/>
    </source>
</evidence>
<dbReference type="GO" id="GO:0008270">
    <property type="term" value="F:zinc ion binding"/>
    <property type="evidence" value="ECO:0007669"/>
    <property type="project" value="UniProtKB-KW"/>
</dbReference>
<keyword evidence="1" id="KW-0540">Nuclease</keyword>
<evidence type="ECO:0000313" key="6">
    <source>
        <dbReference type="Proteomes" id="UP000235145"/>
    </source>
</evidence>
<name>A0A9R1XWX3_LACSA</name>
<dbReference type="PROSITE" id="PS00028">
    <property type="entry name" value="ZINC_FINGER_C2H2_1"/>
    <property type="match status" value="1"/>
</dbReference>
<feature type="domain" description="C2H2-type" evidence="4">
    <location>
        <begin position="4"/>
        <end position="33"/>
    </location>
</feature>
<dbReference type="PANTHER" id="PTHR12801:SF122">
    <property type="entry name" value="RNA EXONUCLEASE 4"/>
    <property type="match status" value="1"/>
</dbReference>
<dbReference type="InterPro" id="IPR036236">
    <property type="entry name" value="Znf_C2H2_sf"/>
</dbReference>
<keyword evidence="3" id="KW-0479">Metal-binding</keyword>
<dbReference type="InterPro" id="IPR047021">
    <property type="entry name" value="REXO1/3/4-like"/>
</dbReference>
<dbReference type="PROSITE" id="PS50157">
    <property type="entry name" value="ZINC_FINGER_C2H2_2"/>
    <property type="match status" value="1"/>
</dbReference>
<sequence length="169" mass="19231">MIRNKCAACYRQFNRLEHLVEHMRISYHSVHEPMCGICGKHCRSFESLREHLIGPLPKAECERVFRERGCDICLTILSSRYALRAHRETCQLSSGNNGLLQRFANMGIQDELRIDSGKTRAVALVCKMVGGGSDGSLDICAKVCIIDEYENILFRTYVKPHLPVLKIHI</sequence>
<proteinExistence type="predicted"/>
<reference evidence="5 6" key="1">
    <citation type="journal article" date="2017" name="Nat. Commun.">
        <title>Genome assembly with in vitro proximity ligation data and whole-genome triplication in lettuce.</title>
        <authorList>
            <person name="Reyes-Chin-Wo S."/>
            <person name="Wang Z."/>
            <person name="Yang X."/>
            <person name="Kozik A."/>
            <person name="Arikit S."/>
            <person name="Song C."/>
            <person name="Xia L."/>
            <person name="Froenicke L."/>
            <person name="Lavelle D.O."/>
            <person name="Truco M.J."/>
            <person name="Xia R."/>
            <person name="Zhu S."/>
            <person name="Xu C."/>
            <person name="Xu H."/>
            <person name="Xu X."/>
            <person name="Cox K."/>
            <person name="Korf I."/>
            <person name="Meyers B.C."/>
            <person name="Michelmore R.W."/>
        </authorList>
    </citation>
    <scope>NUCLEOTIDE SEQUENCE [LARGE SCALE GENOMIC DNA]</scope>
    <source>
        <strain evidence="6">cv. Salinas</strain>
        <tissue evidence="5">Seedlings</tissue>
    </source>
</reference>
<dbReference type="Proteomes" id="UP000235145">
    <property type="component" value="Unassembled WGS sequence"/>
</dbReference>
<evidence type="ECO:0000256" key="2">
    <source>
        <dbReference type="ARBA" id="ARBA00022801"/>
    </source>
</evidence>
<evidence type="ECO:0000313" key="5">
    <source>
        <dbReference type="EMBL" id="KAJ0223217.1"/>
    </source>
</evidence>
<evidence type="ECO:0000259" key="4">
    <source>
        <dbReference type="PROSITE" id="PS50157"/>
    </source>
</evidence>
<dbReference type="InterPro" id="IPR013087">
    <property type="entry name" value="Znf_C2H2_type"/>
</dbReference>
<dbReference type="AlphaFoldDB" id="A0A9R1XWX3"/>
<comment type="caution">
    <text evidence="5">The sequence shown here is derived from an EMBL/GenBank/DDBJ whole genome shotgun (WGS) entry which is preliminary data.</text>
</comment>
<dbReference type="GO" id="GO:0004527">
    <property type="term" value="F:exonuclease activity"/>
    <property type="evidence" value="ECO:0007669"/>
    <property type="project" value="InterPro"/>
</dbReference>
<gene>
    <name evidence="5" type="ORF">LSAT_V11C200083650</name>
</gene>
<keyword evidence="3" id="KW-0863">Zinc-finger</keyword>
<evidence type="ECO:0000256" key="1">
    <source>
        <dbReference type="ARBA" id="ARBA00022722"/>
    </source>
</evidence>
<organism evidence="5 6">
    <name type="scientific">Lactuca sativa</name>
    <name type="common">Garden lettuce</name>
    <dbReference type="NCBI Taxonomy" id="4236"/>
    <lineage>
        <taxon>Eukaryota</taxon>
        <taxon>Viridiplantae</taxon>
        <taxon>Streptophyta</taxon>
        <taxon>Embryophyta</taxon>
        <taxon>Tracheophyta</taxon>
        <taxon>Spermatophyta</taxon>
        <taxon>Magnoliopsida</taxon>
        <taxon>eudicotyledons</taxon>
        <taxon>Gunneridae</taxon>
        <taxon>Pentapetalae</taxon>
        <taxon>asterids</taxon>
        <taxon>campanulids</taxon>
        <taxon>Asterales</taxon>
        <taxon>Asteraceae</taxon>
        <taxon>Cichorioideae</taxon>
        <taxon>Cichorieae</taxon>
        <taxon>Lactucinae</taxon>
        <taxon>Lactuca</taxon>
    </lineage>
</organism>
<accession>A0A9R1XWX3</accession>
<dbReference type="Gene3D" id="3.30.160.60">
    <property type="entry name" value="Classic Zinc Finger"/>
    <property type="match status" value="1"/>
</dbReference>
<keyword evidence="2" id="KW-0378">Hydrolase</keyword>